<dbReference type="InterPro" id="IPR002347">
    <property type="entry name" value="SDR_fam"/>
</dbReference>
<evidence type="ECO:0000256" key="1">
    <source>
        <dbReference type="ARBA" id="ARBA00006484"/>
    </source>
</evidence>
<dbReference type="HOGENOM" id="CLU_010194_44_0_1"/>
<evidence type="ECO:0000313" key="3">
    <source>
        <dbReference type="EMBL" id="KIW63715.1"/>
    </source>
</evidence>
<dbReference type="EMBL" id="KN846961">
    <property type="protein sequence ID" value="KIW63715.1"/>
    <property type="molecule type" value="Genomic_DNA"/>
</dbReference>
<comment type="similarity">
    <text evidence="1">Belongs to the short-chain dehydrogenases/reductases (SDR) family.</text>
</comment>
<dbReference type="GO" id="GO:0016491">
    <property type="term" value="F:oxidoreductase activity"/>
    <property type="evidence" value="ECO:0007669"/>
    <property type="project" value="UniProtKB-KW"/>
</dbReference>
<dbReference type="InterPro" id="IPR036291">
    <property type="entry name" value="NAD(P)-bd_dom_sf"/>
</dbReference>
<organism evidence="3 4">
    <name type="scientific">Phialophora macrospora</name>
    <dbReference type="NCBI Taxonomy" id="1851006"/>
    <lineage>
        <taxon>Eukaryota</taxon>
        <taxon>Fungi</taxon>
        <taxon>Dikarya</taxon>
        <taxon>Ascomycota</taxon>
        <taxon>Pezizomycotina</taxon>
        <taxon>Eurotiomycetes</taxon>
        <taxon>Chaetothyriomycetidae</taxon>
        <taxon>Chaetothyriales</taxon>
        <taxon>Herpotrichiellaceae</taxon>
        <taxon>Phialophora</taxon>
    </lineage>
</organism>
<keyword evidence="2" id="KW-0560">Oxidoreductase</keyword>
<dbReference type="Pfam" id="PF00106">
    <property type="entry name" value="adh_short"/>
    <property type="match status" value="1"/>
</dbReference>
<evidence type="ECO:0000256" key="2">
    <source>
        <dbReference type="ARBA" id="ARBA00023002"/>
    </source>
</evidence>
<dbReference type="SUPFAM" id="SSF51735">
    <property type="entry name" value="NAD(P)-binding Rossmann-fold domains"/>
    <property type="match status" value="1"/>
</dbReference>
<accession>A0A0D2F9X8</accession>
<dbReference type="Proteomes" id="UP000054266">
    <property type="component" value="Unassembled WGS sequence"/>
</dbReference>
<dbReference type="Gene3D" id="3.40.50.720">
    <property type="entry name" value="NAD(P)-binding Rossmann-like Domain"/>
    <property type="match status" value="1"/>
</dbReference>
<sequence length="318" mass="34776">MTFGFATTGDEIVEAFKDRVNGKTFLITGPTPGGIGAETALTLAKADPKRLILAGRSQQKIQPLVDQIHKDQPNVEVSFVPLDLGNLSSVRNSVDVVKAVLAGDKIDVLILNAAIMACPYALTVDGYETQFGTNHLGHFLFGNLLLREDLVRSRIVVVSSSASERYAEYAFAPLKDVSYDNGKAYEPFQAYTFSKSCNNLFARRLARVLKPKGIVAFSLNPGSIATNLQGFMTVELRNAAIETAKTQNPEFEMPKLKTLQQGTSTQLRAALDPSLEPDSGAYLDDCQVKEYAVFAGHGAFVDQVWELSERLVGEKFQF</sequence>
<dbReference type="AlphaFoldDB" id="A0A0D2F9X8"/>
<name>A0A0D2F9X8_9EURO</name>
<reference evidence="3 4" key="1">
    <citation type="submission" date="2015-01" db="EMBL/GenBank/DDBJ databases">
        <title>The Genome Sequence of Capronia semiimmersa CBS27337.</title>
        <authorList>
            <consortium name="The Broad Institute Genomics Platform"/>
            <person name="Cuomo C."/>
            <person name="de Hoog S."/>
            <person name="Gorbushina A."/>
            <person name="Stielow B."/>
            <person name="Teixiera M."/>
            <person name="Abouelleil A."/>
            <person name="Chapman S.B."/>
            <person name="Priest M."/>
            <person name="Young S.K."/>
            <person name="Wortman J."/>
            <person name="Nusbaum C."/>
            <person name="Birren B."/>
        </authorList>
    </citation>
    <scope>NUCLEOTIDE SEQUENCE [LARGE SCALE GENOMIC DNA]</scope>
    <source>
        <strain evidence="3 4">CBS 27337</strain>
    </source>
</reference>
<evidence type="ECO:0000313" key="4">
    <source>
        <dbReference type="Proteomes" id="UP000054266"/>
    </source>
</evidence>
<proteinExistence type="inferred from homology"/>
<gene>
    <name evidence="3" type="ORF">PV04_08698</name>
</gene>
<dbReference type="PANTHER" id="PTHR43157">
    <property type="entry name" value="PHOSPHATIDYLINOSITOL-GLYCAN BIOSYNTHESIS CLASS F PROTEIN-RELATED"/>
    <property type="match status" value="1"/>
</dbReference>
<protein>
    <submittedName>
        <fullName evidence="3">Uncharacterized protein</fullName>
    </submittedName>
</protein>
<dbReference type="PANTHER" id="PTHR43157:SF31">
    <property type="entry name" value="PHOSPHATIDYLINOSITOL-GLYCAN BIOSYNTHESIS CLASS F PROTEIN"/>
    <property type="match status" value="1"/>
</dbReference>
<dbReference type="STRING" id="5601.A0A0D2F9X8"/>
<keyword evidence="4" id="KW-1185">Reference proteome</keyword>